<sequence>MYLRALIVVMLLVLAGCAVSQRVREAVAPAVVVPESTWRQVDREIAEASQEAVIQVKVFARGSMEHWRVRVYAVTEETFIPWFSSYWTQEWMAMKVSWYSLTAGDERDAAATRLAVYLKAQYQEQVLAPVAVEIDPDAILNQATEFYIELLDKQVKVIAQRYRLPAKQLDQRLNGVQAIRLGPPPARDASLYQVLHAKPLTTLPAYSALYQQIHSAPAGTGEVSSEAGIVSVARQASEKFEAQMAGRGIAGAASAVAGKVAGAVISLGAAGFRAIAHESDRAETEAQIRQSLGKAFDQAWLKLMNNTGNGVMAGVYYLAGQIEGELGKSAVPNPPLETVPGTVHPPATPGLSAPETGWHPEP</sequence>
<dbReference type="PROSITE" id="PS51257">
    <property type="entry name" value="PROKAR_LIPOPROTEIN"/>
    <property type="match status" value="1"/>
</dbReference>
<dbReference type="AlphaFoldDB" id="A0AAX3FR80"/>
<proteinExistence type="predicted"/>
<name>A0AAX3FR80_9PSED</name>
<reference evidence="2 3" key="1">
    <citation type="submission" date="2018-12" db="EMBL/GenBank/DDBJ databases">
        <authorList>
            <consortium name="Pathogen Informatics"/>
        </authorList>
    </citation>
    <scope>NUCLEOTIDE SEQUENCE [LARGE SCALE GENOMIC DNA]</scope>
    <source>
        <strain evidence="2 3">NCTC7357</strain>
    </source>
</reference>
<evidence type="ECO:0000313" key="2">
    <source>
        <dbReference type="EMBL" id="VEF73201.1"/>
    </source>
</evidence>
<evidence type="ECO:0000256" key="1">
    <source>
        <dbReference type="SAM" id="MobiDB-lite"/>
    </source>
</evidence>
<organism evidence="2 3">
    <name type="scientific">Pseudomonas chlororaphis</name>
    <dbReference type="NCBI Taxonomy" id="587753"/>
    <lineage>
        <taxon>Bacteria</taxon>
        <taxon>Pseudomonadati</taxon>
        <taxon>Pseudomonadota</taxon>
        <taxon>Gammaproteobacteria</taxon>
        <taxon>Pseudomonadales</taxon>
        <taxon>Pseudomonadaceae</taxon>
        <taxon>Pseudomonas</taxon>
    </lineage>
</organism>
<protein>
    <submittedName>
        <fullName evidence="2">Lipoprotein</fullName>
    </submittedName>
</protein>
<evidence type="ECO:0000313" key="3">
    <source>
        <dbReference type="Proteomes" id="UP000277437"/>
    </source>
</evidence>
<accession>A0AAX3FR80</accession>
<feature type="region of interest" description="Disordered" evidence="1">
    <location>
        <begin position="329"/>
        <end position="362"/>
    </location>
</feature>
<dbReference type="Proteomes" id="UP000277437">
    <property type="component" value="Chromosome"/>
</dbReference>
<dbReference type="EMBL" id="LR134334">
    <property type="protein sequence ID" value="VEF73201.1"/>
    <property type="molecule type" value="Genomic_DNA"/>
</dbReference>
<keyword evidence="2" id="KW-0449">Lipoprotein</keyword>
<dbReference type="RefSeq" id="WP_124325005.1">
    <property type="nucleotide sequence ID" value="NZ_CP118137.1"/>
</dbReference>
<gene>
    <name evidence="2" type="ORF">NCTC7357_01453</name>
</gene>